<proteinExistence type="predicted"/>
<evidence type="ECO:0000256" key="2">
    <source>
        <dbReference type="ARBA" id="ARBA00023157"/>
    </source>
</evidence>
<dbReference type="SUPFAM" id="SSF57440">
    <property type="entry name" value="Kringle-like"/>
    <property type="match status" value="1"/>
</dbReference>
<feature type="region of interest" description="Disordered" evidence="3">
    <location>
        <begin position="82"/>
        <end position="130"/>
    </location>
</feature>
<name>A0A6C0BRZ0_9ZZZZ</name>
<dbReference type="InterPro" id="IPR036943">
    <property type="entry name" value="FN_type2_sf"/>
</dbReference>
<keyword evidence="1" id="KW-0677">Repeat</keyword>
<evidence type="ECO:0000256" key="1">
    <source>
        <dbReference type="ARBA" id="ARBA00022737"/>
    </source>
</evidence>
<dbReference type="Gene3D" id="2.10.10.10">
    <property type="entry name" value="Fibronectin, type II, collagen-binding"/>
    <property type="match status" value="1"/>
</dbReference>
<dbReference type="InterPro" id="IPR013806">
    <property type="entry name" value="Kringle-like"/>
</dbReference>
<keyword evidence="2" id="KW-1015">Disulfide bond</keyword>
<feature type="domain" description="Fibronectin type-II" evidence="4">
    <location>
        <begin position="18"/>
        <end position="64"/>
    </location>
</feature>
<sequence>MKTSRVDSKGKVRNSKKILIGKCKFPFKYQCRSRKRCVAGKDGLWCATSLTKRGYTDKWAFCNYKKSKTLRRINREVKRKLRVMKHATKMSRSASSRSASSRSASSRSASSRSASSRSASSRSASSRSSR</sequence>
<organism evidence="5">
    <name type="scientific">viral metagenome</name>
    <dbReference type="NCBI Taxonomy" id="1070528"/>
    <lineage>
        <taxon>unclassified sequences</taxon>
        <taxon>metagenomes</taxon>
        <taxon>organismal metagenomes</taxon>
    </lineage>
</organism>
<dbReference type="EMBL" id="MN739226">
    <property type="protein sequence ID" value="QHS94561.1"/>
    <property type="molecule type" value="Genomic_DNA"/>
</dbReference>
<evidence type="ECO:0000256" key="3">
    <source>
        <dbReference type="SAM" id="MobiDB-lite"/>
    </source>
</evidence>
<reference evidence="5" key="1">
    <citation type="journal article" date="2020" name="Nature">
        <title>Giant virus diversity and host interactions through global metagenomics.</title>
        <authorList>
            <person name="Schulz F."/>
            <person name="Roux S."/>
            <person name="Paez-Espino D."/>
            <person name="Jungbluth S."/>
            <person name="Walsh D.A."/>
            <person name="Denef V.J."/>
            <person name="McMahon K.D."/>
            <person name="Konstantinidis K.T."/>
            <person name="Eloe-Fadrosh E.A."/>
            <person name="Kyrpides N.C."/>
            <person name="Woyke T."/>
        </authorList>
    </citation>
    <scope>NUCLEOTIDE SEQUENCE</scope>
    <source>
        <strain evidence="5">GVMAG-M-3300018416-45</strain>
    </source>
</reference>
<evidence type="ECO:0000313" key="5">
    <source>
        <dbReference type="EMBL" id="QHS94561.1"/>
    </source>
</evidence>
<protein>
    <recommendedName>
        <fullName evidence="4">Fibronectin type-II domain-containing protein</fullName>
    </recommendedName>
</protein>
<evidence type="ECO:0000259" key="4">
    <source>
        <dbReference type="PROSITE" id="PS51092"/>
    </source>
</evidence>
<dbReference type="PROSITE" id="PS51092">
    <property type="entry name" value="FN2_2"/>
    <property type="match status" value="1"/>
</dbReference>
<dbReference type="InterPro" id="IPR000562">
    <property type="entry name" value="FN_type2_dom"/>
</dbReference>
<dbReference type="AlphaFoldDB" id="A0A6C0BRZ0"/>
<accession>A0A6C0BRZ0</accession>
<feature type="compositionally biased region" description="Low complexity" evidence="3">
    <location>
        <begin position="91"/>
        <end position="130"/>
    </location>
</feature>